<dbReference type="InterPro" id="IPR051531">
    <property type="entry name" value="N-acetyltransferase"/>
</dbReference>
<reference evidence="2 3" key="1">
    <citation type="submission" date="2019-03" db="EMBL/GenBank/DDBJ databases">
        <title>Arenimonas daejeonensis sp. nov., isolated from compost.</title>
        <authorList>
            <person name="Jeon C.O."/>
        </authorList>
    </citation>
    <scope>NUCLEOTIDE SEQUENCE [LARGE SCALE GENOMIC DNA]</scope>
    <source>
        <strain evidence="2 3">R29</strain>
    </source>
</reference>
<dbReference type="InterPro" id="IPR000182">
    <property type="entry name" value="GNAT_dom"/>
</dbReference>
<dbReference type="InterPro" id="IPR016181">
    <property type="entry name" value="Acyl_CoA_acyltransferase"/>
</dbReference>
<name>A0A5C4RY94_9GAMM</name>
<evidence type="ECO:0000259" key="1">
    <source>
        <dbReference type="PROSITE" id="PS51186"/>
    </source>
</evidence>
<protein>
    <submittedName>
        <fullName evidence="2">N-acetyltransferase</fullName>
    </submittedName>
</protein>
<accession>A0A5C4RY94</accession>
<dbReference type="Proteomes" id="UP000305760">
    <property type="component" value="Unassembled WGS sequence"/>
</dbReference>
<dbReference type="AlphaFoldDB" id="A0A5C4RY94"/>
<evidence type="ECO:0000313" key="2">
    <source>
        <dbReference type="EMBL" id="TNJ35651.1"/>
    </source>
</evidence>
<dbReference type="EMBL" id="SMDR01000001">
    <property type="protein sequence ID" value="TNJ35651.1"/>
    <property type="molecule type" value="Genomic_DNA"/>
</dbReference>
<proteinExistence type="predicted"/>
<dbReference type="PANTHER" id="PTHR43792">
    <property type="entry name" value="GNAT FAMILY, PUTATIVE (AFU_ORTHOLOGUE AFUA_3G00765)-RELATED-RELATED"/>
    <property type="match status" value="1"/>
</dbReference>
<sequence length="177" mass="18986">MNLLVTSRLQLRPLAGEDGDSYVALYGNVTVMRHVRPPLAEPEARRSFSEALRQQREVPPRRRWWTLQTPDGTETFGLAGLAYAGVGAELGILLRPAWQGRGLASEAVRALCAYAFREQALSSISARHGLDNRAAHRLFAHAGFEPAAAPPGERHWALAAPSPIAGGCSGGAANPLT</sequence>
<feature type="domain" description="N-acetyltransferase" evidence="1">
    <location>
        <begin position="9"/>
        <end position="165"/>
    </location>
</feature>
<comment type="caution">
    <text evidence="2">The sequence shown here is derived from an EMBL/GenBank/DDBJ whole genome shotgun (WGS) entry which is preliminary data.</text>
</comment>
<keyword evidence="3" id="KW-1185">Reference proteome</keyword>
<organism evidence="2 3">
    <name type="scientific">Arenimonas terrae</name>
    <dbReference type="NCBI Taxonomy" id="2546226"/>
    <lineage>
        <taxon>Bacteria</taxon>
        <taxon>Pseudomonadati</taxon>
        <taxon>Pseudomonadota</taxon>
        <taxon>Gammaproteobacteria</taxon>
        <taxon>Lysobacterales</taxon>
        <taxon>Lysobacteraceae</taxon>
        <taxon>Arenimonas</taxon>
    </lineage>
</organism>
<keyword evidence="2" id="KW-0808">Transferase</keyword>
<dbReference type="SUPFAM" id="SSF55729">
    <property type="entry name" value="Acyl-CoA N-acyltransferases (Nat)"/>
    <property type="match status" value="1"/>
</dbReference>
<dbReference type="Pfam" id="PF13302">
    <property type="entry name" value="Acetyltransf_3"/>
    <property type="match status" value="1"/>
</dbReference>
<dbReference type="PANTHER" id="PTHR43792:SF16">
    <property type="entry name" value="N-ACETYLTRANSFERASE DOMAIN-CONTAINING PROTEIN"/>
    <property type="match status" value="1"/>
</dbReference>
<dbReference type="PROSITE" id="PS51186">
    <property type="entry name" value="GNAT"/>
    <property type="match status" value="1"/>
</dbReference>
<dbReference type="RefSeq" id="WP_139447306.1">
    <property type="nucleotide sequence ID" value="NZ_SMDR01000001.1"/>
</dbReference>
<dbReference type="GO" id="GO:0016747">
    <property type="term" value="F:acyltransferase activity, transferring groups other than amino-acyl groups"/>
    <property type="evidence" value="ECO:0007669"/>
    <property type="project" value="InterPro"/>
</dbReference>
<gene>
    <name evidence="2" type="ORF">E1B00_07860</name>
</gene>
<dbReference type="Gene3D" id="3.40.630.30">
    <property type="match status" value="1"/>
</dbReference>
<dbReference type="OrthoDB" id="7852312at2"/>
<evidence type="ECO:0000313" key="3">
    <source>
        <dbReference type="Proteomes" id="UP000305760"/>
    </source>
</evidence>